<sequence>MAEYVSLKEASRRFGYEASTIRRWLKEERVEGLKGPTENSPWKVSVDSLEQLLRDGASAGRSGTPRAGTGGGTLPELLRAWSDTIDTRLTAREPRSLSPHQRAEARQALGELQGWLSDLSGELDGG</sequence>
<evidence type="ECO:0008006" key="3">
    <source>
        <dbReference type="Google" id="ProtNLM"/>
    </source>
</evidence>
<name>A0A381NC85_9ZZZZ</name>
<dbReference type="EMBL" id="UINC01000259">
    <property type="protein sequence ID" value="SUZ52155.1"/>
    <property type="molecule type" value="Genomic_DNA"/>
</dbReference>
<feature type="region of interest" description="Disordered" evidence="1">
    <location>
        <begin position="54"/>
        <end position="76"/>
    </location>
</feature>
<proteinExistence type="predicted"/>
<organism evidence="2">
    <name type="scientific">marine metagenome</name>
    <dbReference type="NCBI Taxonomy" id="408172"/>
    <lineage>
        <taxon>unclassified sequences</taxon>
        <taxon>metagenomes</taxon>
        <taxon>ecological metagenomes</taxon>
    </lineage>
</organism>
<evidence type="ECO:0000313" key="2">
    <source>
        <dbReference type="EMBL" id="SUZ52155.1"/>
    </source>
</evidence>
<accession>A0A381NC85</accession>
<gene>
    <name evidence="2" type="ORF">METZ01_LOCUS5009</name>
</gene>
<evidence type="ECO:0000256" key="1">
    <source>
        <dbReference type="SAM" id="MobiDB-lite"/>
    </source>
</evidence>
<reference evidence="2" key="1">
    <citation type="submission" date="2018-05" db="EMBL/GenBank/DDBJ databases">
        <authorList>
            <person name="Lanie J.A."/>
            <person name="Ng W.-L."/>
            <person name="Kazmierczak K.M."/>
            <person name="Andrzejewski T.M."/>
            <person name="Davidsen T.M."/>
            <person name="Wayne K.J."/>
            <person name="Tettelin H."/>
            <person name="Glass J.I."/>
            <person name="Rusch D."/>
            <person name="Podicherti R."/>
            <person name="Tsui H.-C.T."/>
            <person name="Winkler M.E."/>
        </authorList>
    </citation>
    <scope>NUCLEOTIDE SEQUENCE</scope>
</reference>
<protein>
    <recommendedName>
        <fullName evidence="3">Helix-turn-helix domain-containing protein</fullName>
    </recommendedName>
</protein>
<dbReference type="AlphaFoldDB" id="A0A381NC85"/>